<name>B7L1V4_METC4</name>
<dbReference type="AlphaFoldDB" id="B7L1V4"/>
<accession>B7L1V4</accession>
<reference evidence="3 4" key="2">
    <citation type="journal article" date="2012" name="J. Bacteriol.">
        <title>Complete genome sequences of six strains of the genus Methylobacterium.</title>
        <authorList>
            <person name="Marx C.J."/>
            <person name="Bringel F."/>
            <person name="Chistoserdova L."/>
            <person name="Moulin L."/>
            <person name="Farhan Ul Haque M."/>
            <person name="Fleischman D.E."/>
            <person name="Gruffaz C."/>
            <person name="Jourand P."/>
            <person name="Knief C."/>
            <person name="Lee M.C."/>
            <person name="Muller E.E."/>
            <person name="Nadalig T."/>
            <person name="Peyraud R."/>
            <person name="Roselli S."/>
            <person name="Russ L."/>
            <person name="Goodwin L.A."/>
            <person name="Ivanova N."/>
            <person name="Kyrpides N."/>
            <person name="Lajus A."/>
            <person name="Land M.L."/>
            <person name="Medigue C."/>
            <person name="Mikhailova N."/>
            <person name="Nolan M."/>
            <person name="Woyke T."/>
            <person name="Stolyar S."/>
            <person name="Vorholt J.A."/>
            <person name="Vuilleumier S."/>
        </authorList>
    </citation>
    <scope>NUCLEOTIDE SEQUENCE [LARGE SCALE GENOMIC DNA]</scope>
    <source>
        <strain evidence="4">CM4 / NCIMB 13688</strain>
    </source>
</reference>
<dbReference type="InterPro" id="IPR019039">
    <property type="entry name" value="T4-Rnl1-like_N"/>
</dbReference>
<dbReference type="Proteomes" id="UP000002385">
    <property type="component" value="Chromosome"/>
</dbReference>
<dbReference type="HOGENOM" id="CLU_899563_0_0_5"/>
<dbReference type="Pfam" id="PF09511">
    <property type="entry name" value="RNA_lig_T4_1"/>
    <property type="match status" value="1"/>
</dbReference>
<dbReference type="EMBL" id="CP001298">
    <property type="protein sequence ID" value="ACK81498.1"/>
    <property type="molecule type" value="Genomic_DNA"/>
</dbReference>
<feature type="region of interest" description="Disordered" evidence="1">
    <location>
        <begin position="163"/>
        <end position="214"/>
    </location>
</feature>
<gene>
    <name evidence="3" type="ordered locus">Mchl_0576</name>
</gene>
<feature type="compositionally biased region" description="Gly residues" evidence="1">
    <location>
        <begin position="201"/>
        <end position="210"/>
    </location>
</feature>
<dbReference type="KEGG" id="mch:Mchl_0576"/>
<evidence type="ECO:0000313" key="4">
    <source>
        <dbReference type="Proteomes" id="UP000002385"/>
    </source>
</evidence>
<protein>
    <recommendedName>
        <fullName evidence="2">T4 RNA ligase 1-like N-terminal domain-containing protein</fullName>
    </recommendedName>
</protein>
<proteinExistence type="predicted"/>
<organism evidence="3 4">
    <name type="scientific">Methylorubrum extorquens (strain CM4 / NCIMB 13688)</name>
    <name type="common">Methylobacterium extorquens</name>
    <dbReference type="NCBI Taxonomy" id="440085"/>
    <lineage>
        <taxon>Bacteria</taxon>
        <taxon>Pseudomonadati</taxon>
        <taxon>Pseudomonadota</taxon>
        <taxon>Alphaproteobacteria</taxon>
        <taxon>Hyphomicrobiales</taxon>
        <taxon>Methylobacteriaceae</taxon>
        <taxon>Methylorubrum</taxon>
    </lineage>
</organism>
<feature type="compositionally biased region" description="Basic and acidic residues" evidence="1">
    <location>
        <begin position="165"/>
        <end position="185"/>
    </location>
</feature>
<evidence type="ECO:0000313" key="3">
    <source>
        <dbReference type="EMBL" id="ACK81498.1"/>
    </source>
</evidence>
<evidence type="ECO:0000259" key="2">
    <source>
        <dbReference type="Pfam" id="PF09511"/>
    </source>
</evidence>
<feature type="domain" description="T4 RNA ligase 1-like N-terminal" evidence="2">
    <location>
        <begin position="2"/>
        <end position="151"/>
    </location>
</feature>
<reference evidence="4" key="1">
    <citation type="submission" date="2008-12" db="EMBL/GenBank/DDBJ databases">
        <title>Complete sequence of chromosome of Methylobacterium chloromethanicum CM4.</title>
        <authorList>
            <consortium name="US DOE Joint Genome Institute"/>
            <person name="Lucas S."/>
            <person name="Copeland A."/>
            <person name="Lapidus A."/>
            <person name="Glavina del Rio T."/>
            <person name="Dalin E."/>
            <person name="Tice H."/>
            <person name="Bruce D."/>
            <person name="Goodwin L."/>
            <person name="Pitluck S."/>
            <person name="Chertkov O."/>
            <person name="Brettin T."/>
            <person name="Detter J.C."/>
            <person name="Han C."/>
            <person name="Larimer F."/>
            <person name="Land M."/>
            <person name="Hauser L."/>
            <person name="Kyrpides N."/>
            <person name="Mikhailova N."/>
            <person name="Marx C."/>
            <person name="Richardson P."/>
        </authorList>
    </citation>
    <scope>NUCLEOTIDE SEQUENCE [LARGE SCALE GENOMIC DNA]</scope>
    <source>
        <strain evidence="4">CM4 / NCIMB 13688</strain>
    </source>
</reference>
<evidence type="ECO:0000256" key="1">
    <source>
        <dbReference type="SAM" id="MobiDB-lite"/>
    </source>
</evidence>
<sequence>MARGLILDPAARAVVATPFPKFFNLGERGAAAPDLPFEAFEKLDGSLIVAFHHAGRWRAATKGAFDSSQAAWAQARLDAADTAGLVPGTTYLFEALYPENVIVVRYAEPEMAMLAAYDAAGRELTYAEVTEACRSLGWRPAKRFAFASLEEWSRRFPPSCWARRTGHERPGGDGPRVGHDLRRDGAGGGRHRVRRDPRRVGSGGALGPRGGRPATLRAVAGRAGQGRPAAGEPGMTTDWNSQVFRNGASVHIRVETGPRDVTPCGEWTRKDEMRAERIRIDRLASQVASQVVSLNEVHEIPWGGRESKA</sequence>